<evidence type="ECO:0000313" key="3">
    <source>
        <dbReference type="Proteomes" id="UP000736672"/>
    </source>
</evidence>
<name>A0A9P9H100_FUSSL</name>
<dbReference type="Proteomes" id="UP000736672">
    <property type="component" value="Unassembled WGS sequence"/>
</dbReference>
<sequence>MAETGSTESKAQPQVNLDGLGIFWIAFALSWTFIVAGGMIFLWRRRDMPILRIRGLPLSFLAITLLHLYWGTVQAGYLAQKELLTSDSASIRSEGGKTSSLVSHFRSLDYTRKILLLVGAGMGFQVLLTLFMYLISRKFHPSFGILGTEISGAEDIIAPYTLWRARGINDTQGWRTQTMACCLSSLHAIPMWLIALYLPAMSSINHIWVPPQWIAISIMMLEIFTIFLPCWETITERMSKDDPIKGNTSEILLTMEALECVLWRNPRPLQQFSALRDLSGENIAFLGAVADWKSSLPPAIRSPEEIKFNVVQELLCERFNSALQIYVDFISSRSAEFQIYLSSQDLKRLEFIFEPYACILSGDKRNADPAPPFGPFAMTTKAKTSSASPHGFQTGIMTRSINETDGMEDKTVCWDDIPDGFDATIFDNAEASIKYFVWTNTWSKFVKQRRFLTNSNDNIESGNAVTLPVDHGYELRGSY</sequence>
<gene>
    <name evidence="2" type="ORF">B0J15DRAFT_514425</name>
</gene>
<accession>A0A9P9H100</accession>
<evidence type="ECO:0000313" key="2">
    <source>
        <dbReference type="EMBL" id="KAH7248378.1"/>
    </source>
</evidence>
<organism evidence="2 3">
    <name type="scientific">Fusarium solani</name>
    <name type="common">Filamentous fungus</name>
    <dbReference type="NCBI Taxonomy" id="169388"/>
    <lineage>
        <taxon>Eukaryota</taxon>
        <taxon>Fungi</taxon>
        <taxon>Dikarya</taxon>
        <taxon>Ascomycota</taxon>
        <taxon>Pezizomycotina</taxon>
        <taxon>Sordariomycetes</taxon>
        <taxon>Hypocreomycetidae</taxon>
        <taxon>Hypocreales</taxon>
        <taxon>Nectriaceae</taxon>
        <taxon>Fusarium</taxon>
        <taxon>Fusarium solani species complex</taxon>
    </lineage>
</organism>
<comment type="caution">
    <text evidence="2">The sequence shown here is derived from an EMBL/GenBank/DDBJ whole genome shotgun (WGS) entry which is preliminary data.</text>
</comment>
<feature type="transmembrane region" description="Helical" evidence="1">
    <location>
        <begin position="212"/>
        <end position="231"/>
    </location>
</feature>
<dbReference type="EMBL" id="JAGTJS010000014">
    <property type="protein sequence ID" value="KAH7248378.1"/>
    <property type="molecule type" value="Genomic_DNA"/>
</dbReference>
<dbReference type="AlphaFoldDB" id="A0A9P9H100"/>
<feature type="transmembrane region" description="Helical" evidence="1">
    <location>
        <begin position="114"/>
        <end position="135"/>
    </location>
</feature>
<dbReference type="OrthoDB" id="5313079at2759"/>
<feature type="transmembrane region" description="Helical" evidence="1">
    <location>
        <begin position="55"/>
        <end position="77"/>
    </location>
</feature>
<feature type="transmembrane region" description="Helical" evidence="1">
    <location>
        <begin position="20"/>
        <end position="43"/>
    </location>
</feature>
<keyword evidence="1" id="KW-0812">Transmembrane</keyword>
<feature type="transmembrane region" description="Helical" evidence="1">
    <location>
        <begin position="180"/>
        <end position="200"/>
    </location>
</feature>
<evidence type="ECO:0000256" key="1">
    <source>
        <dbReference type="SAM" id="Phobius"/>
    </source>
</evidence>
<protein>
    <submittedName>
        <fullName evidence="2">Uncharacterized protein</fullName>
    </submittedName>
</protein>
<dbReference type="SUPFAM" id="SSF48097">
    <property type="entry name" value="Regulator of G-protein signaling, RGS"/>
    <property type="match status" value="1"/>
</dbReference>
<keyword evidence="1" id="KW-1133">Transmembrane helix</keyword>
<keyword evidence="3" id="KW-1185">Reference proteome</keyword>
<proteinExistence type="predicted"/>
<dbReference type="InterPro" id="IPR036305">
    <property type="entry name" value="RGS_sf"/>
</dbReference>
<reference evidence="2" key="1">
    <citation type="journal article" date="2021" name="Nat. Commun.">
        <title>Genetic determinants of endophytism in the Arabidopsis root mycobiome.</title>
        <authorList>
            <person name="Mesny F."/>
            <person name="Miyauchi S."/>
            <person name="Thiergart T."/>
            <person name="Pickel B."/>
            <person name="Atanasova L."/>
            <person name="Karlsson M."/>
            <person name="Huettel B."/>
            <person name="Barry K.W."/>
            <person name="Haridas S."/>
            <person name="Chen C."/>
            <person name="Bauer D."/>
            <person name="Andreopoulos W."/>
            <person name="Pangilinan J."/>
            <person name="LaButti K."/>
            <person name="Riley R."/>
            <person name="Lipzen A."/>
            <person name="Clum A."/>
            <person name="Drula E."/>
            <person name="Henrissat B."/>
            <person name="Kohler A."/>
            <person name="Grigoriev I.V."/>
            <person name="Martin F.M."/>
            <person name="Hacquard S."/>
        </authorList>
    </citation>
    <scope>NUCLEOTIDE SEQUENCE</scope>
    <source>
        <strain evidence="2">FSSC 5 MPI-SDFR-AT-0091</strain>
    </source>
</reference>
<keyword evidence="1" id="KW-0472">Membrane</keyword>